<organism evidence="6 7">
    <name type="scientific">Arabidopsis arenosa</name>
    <name type="common">Sand rock-cress</name>
    <name type="synonym">Cardaminopsis arenosa</name>
    <dbReference type="NCBI Taxonomy" id="38785"/>
    <lineage>
        <taxon>Eukaryota</taxon>
        <taxon>Viridiplantae</taxon>
        <taxon>Streptophyta</taxon>
        <taxon>Embryophyta</taxon>
        <taxon>Tracheophyta</taxon>
        <taxon>Spermatophyta</taxon>
        <taxon>Magnoliopsida</taxon>
        <taxon>eudicotyledons</taxon>
        <taxon>Gunneridae</taxon>
        <taxon>Pentapetalae</taxon>
        <taxon>rosids</taxon>
        <taxon>malvids</taxon>
        <taxon>Brassicales</taxon>
        <taxon>Brassicaceae</taxon>
        <taxon>Camelineae</taxon>
        <taxon>Arabidopsis</taxon>
    </lineage>
</organism>
<evidence type="ECO:0000256" key="3">
    <source>
        <dbReference type="ARBA" id="ARBA00022801"/>
    </source>
</evidence>
<dbReference type="GO" id="GO:0006508">
    <property type="term" value="P:proteolysis"/>
    <property type="evidence" value="ECO:0007669"/>
    <property type="project" value="UniProtKB-KW"/>
</dbReference>
<proteinExistence type="inferred from homology"/>
<feature type="compositionally biased region" description="Acidic residues" evidence="4">
    <location>
        <begin position="655"/>
        <end position="665"/>
    </location>
</feature>
<dbReference type="Gene3D" id="3.40.395.10">
    <property type="entry name" value="Adenoviral Proteinase, Chain A"/>
    <property type="match status" value="1"/>
</dbReference>
<feature type="compositionally biased region" description="Basic and acidic residues" evidence="4">
    <location>
        <begin position="684"/>
        <end position="704"/>
    </location>
</feature>
<feature type="compositionally biased region" description="Acidic residues" evidence="4">
    <location>
        <begin position="709"/>
        <end position="719"/>
    </location>
</feature>
<keyword evidence="2" id="KW-0645">Protease</keyword>
<feature type="compositionally biased region" description="Basic and acidic residues" evidence="4">
    <location>
        <begin position="402"/>
        <end position="416"/>
    </location>
</feature>
<keyword evidence="3" id="KW-0378">Hydrolase</keyword>
<dbReference type="Proteomes" id="UP000682877">
    <property type="component" value="Chromosome 5"/>
</dbReference>
<dbReference type="AlphaFoldDB" id="A0A8S2ACG7"/>
<dbReference type="InterPro" id="IPR003653">
    <property type="entry name" value="Peptidase_C48_C"/>
</dbReference>
<evidence type="ECO:0000256" key="2">
    <source>
        <dbReference type="ARBA" id="ARBA00022670"/>
    </source>
</evidence>
<evidence type="ECO:0000313" key="6">
    <source>
        <dbReference type="EMBL" id="CAE6074673.1"/>
    </source>
</evidence>
<protein>
    <recommendedName>
        <fullName evidence="5">Ubiquitin-like protease family profile domain-containing protein</fullName>
    </recommendedName>
</protein>
<feature type="compositionally biased region" description="Basic and acidic residues" evidence="4">
    <location>
        <begin position="605"/>
        <end position="615"/>
    </location>
</feature>
<dbReference type="SUPFAM" id="SSF54001">
    <property type="entry name" value="Cysteine proteinases"/>
    <property type="match status" value="1"/>
</dbReference>
<reference evidence="6" key="1">
    <citation type="submission" date="2021-01" db="EMBL/GenBank/DDBJ databases">
        <authorList>
            <person name="Bezrukov I."/>
        </authorList>
    </citation>
    <scope>NUCLEOTIDE SEQUENCE</scope>
</reference>
<feature type="region of interest" description="Disordered" evidence="4">
    <location>
        <begin position="321"/>
        <end position="351"/>
    </location>
</feature>
<feature type="compositionally biased region" description="Basic and acidic residues" evidence="4">
    <location>
        <begin position="627"/>
        <end position="640"/>
    </location>
</feature>
<dbReference type="Pfam" id="PF09331">
    <property type="entry name" value="DUF1985"/>
    <property type="match status" value="1"/>
</dbReference>
<dbReference type="PANTHER" id="PTHR48449:SF2">
    <property type="entry name" value="UBIQUITIN-LIKE PROTEASE FAMILY PROFILE DOMAIN-CONTAINING PROTEIN"/>
    <property type="match status" value="1"/>
</dbReference>
<sequence>MEDLDLPHRLIAAGEEPLGERVNVYNKMKTLNGIIDALDATEINLIRDSPLGGLLDFPNKPAWSASFGLYLLGRQLDIAKANKIWVVYAGIPVRFSLREFHLSDVTVERVITMLKKKVTDDPSLRIRYVVLALVDGYLLPTSHHPKIIKEHAEMSENLTSFLTYPWGRLNFEMMMNSIKERELEQLATTSVAVQGLLYALQLVVLQAAPAIQEGPVSEETVGSESDEDTIELTPRQVVPFKLGNAKVLDTNCQTHVDPIIHPGVLLDPAEDVSWSDDEADPRVDTMVKLAEEGFKFNNDMFPGGCIPSEVVVAPKKQKRSATLKGGRVRKSSKQGRIPKNPTGIRRTQQSVHNEEESVLLVDMNALSQMLDGKLNAQYKKIIKGVTDWFIANTLISAENGKDVPAENGKEVHADKGKGKKVPVPQSNPLHISDGDDDFDTLFPLRPPTRRSSRIGKAAHRVPQVPGEGLGLDNSVEGIASYYNGLFPGDCSGSRAADGIASHVDDEENGLVNCQSLKEGSKVFNADGNNGNTAVTNNDDNLKGDEEIRDLEDNVGALDEIFAAVGNPQATQEVDSESATDVASESGVSVNSDSTTVDEEDTEMGDVAHKEAAHTEGDDEEELAVEDIAPKDSELIKELPIRDASPNHRKPIQDSQIEDTGDEELPSGDAPPKDREHIQAPQTEAKGDEEKQSSGDALPKDREPIQDSQTEGDDEGDEEELARGDASPEDRELMQDSHNESAPDMAIDPLQDPHVLLVAPISVCESNKVLVPEKGHVPSQTSVVGNNGGRRSKRLRTRSTKLDGRFQFDKKTKLLVGHPSPIANSSGCLDPEERFNRSLKKLKAISSIFLGPDVFISSKDVLELIERKKPLANKVMDALLKFSRHILRTHEVDGEKLRVDVLDTKFISQLYRLYPKFTKAPVSQDFHFPTALFDAVCGVGELDRAELFSEVDYLYLPFNFDKKHWVALCVDLNCAKITVLDSNVHLRMDASIKVDIEPLSKMLPILFRQAASNPIMSQLLPTPFSVERSLCIPQVTSHVDAGLMTIFLIHAHAAGGMDDCAEFLLECIEAETKKLVSAIILAGVPKGVVTADKRTERLSRKERTKMSKLGQLSELDKLDELASSASWVVRSADTRAGGLWLLGDEEVLGRTVTDEWQLLAKGWIRPSGYDQKGATLRKGATNGCDLSGRNPI</sequence>
<feature type="compositionally biased region" description="Basic and acidic residues" evidence="4">
    <location>
        <begin position="720"/>
        <end position="740"/>
    </location>
</feature>
<accession>A0A8S2ACG7</accession>
<dbReference type="EMBL" id="LR999455">
    <property type="protein sequence ID" value="CAE6074673.1"/>
    <property type="molecule type" value="Genomic_DNA"/>
</dbReference>
<name>A0A8S2ACG7_ARAAE</name>
<dbReference type="InterPro" id="IPR015410">
    <property type="entry name" value="DUF1985"/>
</dbReference>
<dbReference type="GO" id="GO:0008234">
    <property type="term" value="F:cysteine-type peptidase activity"/>
    <property type="evidence" value="ECO:0007669"/>
    <property type="project" value="InterPro"/>
</dbReference>
<feature type="region of interest" description="Disordered" evidence="4">
    <location>
        <begin position="402"/>
        <end position="438"/>
    </location>
</feature>
<keyword evidence="7" id="KW-1185">Reference proteome</keyword>
<dbReference type="PROSITE" id="PS50600">
    <property type="entry name" value="ULP_PROTEASE"/>
    <property type="match status" value="1"/>
</dbReference>
<dbReference type="PANTHER" id="PTHR48449">
    <property type="entry name" value="DUF1985 DOMAIN-CONTAINING PROTEIN"/>
    <property type="match status" value="1"/>
</dbReference>
<gene>
    <name evidence="6" type="ORF">AARE701A_LOCUS12434</name>
</gene>
<feature type="domain" description="Ubiquitin-like protease family profile" evidence="5">
    <location>
        <begin position="853"/>
        <end position="1051"/>
    </location>
</feature>
<evidence type="ECO:0000259" key="5">
    <source>
        <dbReference type="PROSITE" id="PS50600"/>
    </source>
</evidence>
<evidence type="ECO:0000313" key="7">
    <source>
        <dbReference type="Proteomes" id="UP000682877"/>
    </source>
</evidence>
<comment type="similarity">
    <text evidence="1">Belongs to the peptidase C48 family.</text>
</comment>
<evidence type="ECO:0000256" key="1">
    <source>
        <dbReference type="ARBA" id="ARBA00005234"/>
    </source>
</evidence>
<feature type="compositionally biased region" description="Polar residues" evidence="4">
    <location>
        <begin position="567"/>
        <end position="594"/>
    </location>
</feature>
<feature type="compositionally biased region" description="Basic residues" evidence="4">
    <location>
        <begin position="321"/>
        <end position="333"/>
    </location>
</feature>
<dbReference type="InterPro" id="IPR038765">
    <property type="entry name" value="Papain-like_cys_pep_sf"/>
</dbReference>
<feature type="region of interest" description="Disordered" evidence="4">
    <location>
        <begin position="566"/>
        <end position="746"/>
    </location>
</feature>
<evidence type="ECO:0000256" key="4">
    <source>
        <dbReference type="SAM" id="MobiDB-lite"/>
    </source>
</evidence>
<dbReference type="Pfam" id="PF02902">
    <property type="entry name" value="Peptidase_C48"/>
    <property type="match status" value="1"/>
</dbReference>